<dbReference type="EMBL" id="QSQR01000001">
    <property type="protein sequence ID" value="RGK48332.1"/>
    <property type="molecule type" value="Genomic_DNA"/>
</dbReference>
<reference evidence="1 2" key="1">
    <citation type="submission" date="2018-08" db="EMBL/GenBank/DDBJ databases">
        <title>A genome reference for cultivated species of the human gut microbiota.</title>
        <authorList>
            <person name="Zou Y."/>
            <person name="Xue W."/>
            <person name="Luo G."/>
        </authorList>
    </citation>
    <scope>NUCLEOTIDE SEQUENCE [LARGE SCALE GENOMIC DNA]</scope>
    <source>
        <strain evidence="1 2">TF10-9AT</strain>
    </source>
</reference>
<accession>A0A8B2Z976</accession>
<comment type="caution">
    <text evidence="1">The sequence shown here is derived from an EMBL/GenBank/DDBJ whole genome shotgun (WGS) entry which is preliminary data.</text>
</comment>
<evidence type="ECO:0000313" key="1">
    <source>
        <dbReference type="EMBL" id="RGK48332.1"/>
    </source>
</evidence>
<protein>
    <submittedName>
        <fullName evidence="1">Uncharacterized protein</fullName>
    </submittedName>
</protein>
<evidence type="ECO:0000313" key="2">
    <source>
        <dbReference type="Proteomes" id="UP000260790"/>
    </source>
</evidence>
<organism evidence="1 2">
    <name type="scientific">Ligilactobacillus ruminis</name>
    <dbReference type="NCBI Taxonomy" id="1623"/>
    <lineage>
        <taxon>Bacteria</taxon>
        <taxon>Bacillati</taxon>
        <taxon>Bacillota</taxon>
        <taxon>Bacilli</taxon>
        <taxon>Lactobacillales</taxon>
        <taxon>Lactobacillaceae</taxon>
        <taxon>Ligilactobacillus</taxon>
    </lineage>
</organism>
<gene>
    <name evidence="1" type="ORF">DXD09_00940</name>
</gene>
<name>A0A8B2Z976_9LACO</name>
<dbReference type="AlphaFoldDB" id="A0A8B2Z976"/>
<dbReference type="Proteomes" id="UP000260790">
    <property type="component" value="Unassembled WGS sequence"/>
</dbReference>
<proteinExistence type="predicted"/>
<sequence length="88" mass="10197">MRHEARCEQREHLFLIDLLEEDSQRSENLVLFDLDRGNSQQSENSVHYSGPRGDVLEAAVEHFFNFSCFCSTFSSARHGFAHVGRTFF</sequence>